<organism evidence="1">
    <name type="scientific">Manihot esculenta</name>
    <name type="common">Cassava</name>
    <name type="synonym">Jatropha manihot</name>
    <dbReference type="NCBI Taxonomy" id="3983"/>
    <lineage>
        <taxon>Eukaryota</taxon>
        <taxon>Viridiplantae</taxon>
        <taxon>Streptophyta</taxon>
        <taxon>Embryophyta</taxon>
        <taxon>Tracheophyta</taxon>
        <taxon>Spermatophyta</taxon>
        <taxon>Magnoliopsida</taxon>
        <taxon>eudicotyledons</taxon>
        <taxon>Gunneridae</taxon>
        <taxon>Pentapetalae</taxon>
        <taxon>rosids</taxon>
        <taxon>fabids</taxon>
        <taxon>Malpighiales</taxon>
        <taxon>Euphorbiaceae</taxon>
        <taxon>Crotonoideae</taxon>
        <taxon>Manihoteae</taxon>
        <taxon>Manihot</taxon>
    </lineage>
</organism>
<sequence>MRILCQTMGSKYSRLDENFVPIQGLMRILCQAMGSKYSRLDENFVPNYGKQVFKA</sequence>
<reference evidence="1" key="1">
    <citation type="journal article" date="2004" name="Fitopatol. Colomb.">
        <title>Search of resistance gene analogs associated with the resistance to Cassava Bacterial Blight.</title>
        <authorList>
            <person name="Hurtado P.X."/>
            <person name="Alvarez E."/>
        </authorList>
    </citation>
    <scope>NUCLEOTIDE SEQUENCE</scope>
</reference>
<evidence type="ECO:0000313" key="1">
    <source>
        <dbReference type="EMBL" id="AAU89385.1"/>
    </source>
</evidence>
<keyword evidence="1" id="KW-0418">Kinase</keyword>
<dbReference type="AlphaFoldDB" id="Q5XNQ6"/>
<name>Q5XNQ6_MANES</name>
<dbReference type="EMBL" id="AY745763">
    <property type="protein sequence ID" value="AAU89385.1"/>
    <property type="molecule type" value="Genomic_DNA"/>
</dbReference>
<keyword evidence="1" id="KW-0808">Transferase</keyword>
<protein>
    <submittedName>
        <fullName evidence="1">Pto-like serine/threonine kinase</fullName>
    </submittedName>
</protein>
<dbReference type="GO" id="GO:0016301">
    <property type="term" value="F:kinase activity"/>
    <property type="evidence" value="ECO:0007669"/>
    <property type="project" value="UniProtKB-KW"/>
</dbReference>
<accession>Q5XNQ6</accession>
<proteinExistence type="predicted"/>